<evidence type="ECO:0000313" key="1">
    <source>
        <dbReference type="EMBL" id="KAG7050469.1"/>
    </source>
</evidence>
<proteinExistence type="predicted"/>
<name>A0A9P7R7R8_9PEZI</name>
<dbReference type="AlphaFoldDB" id="A0A9P7R7R8"/>
<sequence length="56" mass="6269">MQPRDGLQGGSILFSTDNLERLSLLRGEDSSNAAMLGTTTVTTRLIPWLSWSRFDR</sequence>
<keyword evidence="2" id="KW-1185">Reference proteome</keyword>
<dbReference type="Proteomes" id="UP000699042">
    <property type="component" value="Unassembled WGS sequence"/>
</dbReference>
<reference evidence="1" key="1">
    <citation type="submission" date="2021-05" db="EMBL/GenBank/DDBJ databases">
        <title>Comparative genomics of three Colletotrichum scovillei strains and genetic complementation revealed genes involved fungal growth and virulence on chili pepper.</title>
        <authorList>
            <person name="Hsieh D.-K."/>
            <person name="Chuang S.-C."/>
            <person name="Chen C.-Y."/>
            <person name="Chao Y.-T."/>
            <person name="Lu M.-Y.J."/>
            <person name="Lee M.-H."/>
            <person name="Shih M.-C."/>
        </authorList>
    </citation>
    <scope>NUCLEOTIDE SEQUENCE</scope>
    <source>
        <strain evidence="1">Coll-153</strain>
    </source>
</reference>
<gene>
    <name evidence="1" type="ORF">JMJ77_013216</name>
</gene>
<protein>
    <submittedName>
        <fullName evidence="1">Uncharacterized protein</fullName>
    </submittedName>
</protein>
<organism evidence="1 2">
    <name type="scientific">Colletotrichum scovillei</name>
    <dbReference type="NCBI Taxonomy" id="1209932"/>
    <lineage>
        <taxon>Eukaryota</taxon>
        <taxon>Fungi</taxon>
        <taxon>Dikarya</taxon>
        <taxon>Ascomycota</taxon>
        <taxon>Pezizomycotina</taxon>
        <taxon>Sordariomycetes</taxon>
        <taxon>Hypocreomycetidae</taxon>
        <taxon>Glomerellales</taxon>
        <taxon>Glomerellaceae</taxon>
        <taxon>Colletotrichum</taxon>
        <taxon>Colletotrichum acutatum species complex</taxon>
    </lineage>
</organism>
<dbReference type="EMBL" id="JAESDN010000005">
    <property type="protein sequence ID" value="KAG7050469.1"/>
    <property type="molecule type" value="Genomic_DNA"/>
</dbReference>
<evidence type="ECO:0000313" key="2">
    <source>
        <dbReference type="Proteomes" id="UP000699042"/>
    </source>
</evidence>
<comment type="caution">
    <text evidence="1">The sequence shown here is derived from an EMBL/GenBank/DDBJ whole genome shotgun (WGS) entry which is preliminary data.</text>
</comment>
<accession>A0A9P7R7R8</accession>